<feature type="transmembrane region" description="Helical" evidence="9">
    <location>
        <begin position="7"/>
        <end position="23"/>
    </location>
</feature>
<sequence>MLKFKAIITYCVIGILSLGLAALPIDILWVKLIIFPIVMTAAVFIILSRQNKESLELNSTVLTLKKDLKRFNSEAQVASSQVSSVSEQLHVTMEENNTFAFRLYAETEGMVGQNAEVNSSISSTISAVKNIIELLDEANSNSYRMKEKSQASDNVINSSLEEIMEIVNTMGGIRSSSDKTIEYMERLETSSKEIVKILETVNNISTQTHLLSLNASIESARAGEAGKGFSVVAEEIRKLALTTSDAVGEIKTLINYIQEEVNGVFEVVKENSKKVEKGVELTGNIEKNLSKIDHAFREVTELVEKTIDLSGEEEKLTREIENNIESVEGNVRRTTQSVNNVMESVQKHKNSIEGISELSQRLYESAGSLSNLFVKGDLSSDDDNSNINLDNHINFCKQIFKELYSTSGYDSLDKNVHERILTNTKNKNSFIEAIWSNDSKGMFIFSLPQSGLANAKVREWFQKSIAGEDYISPVYISAITKSPCITISSPIKNSLGEIIGVVGIDIELKNN</sequence>
<dbReference type="STRING" id="36849.OXPF_41900"/>
<evidence type="ECO:0000256" key="9">
    <source>
        <dbReference type="SAM" id="Phobius"/>
    </source>
</evidence>
<dbReference type="SMART" id="SM00283">
    <property type="entry name" value="MA"/>
    <property type="match status" value="1"/>
</dbReference>
<dbReference type="RefSeq" id="WP_054877116.1">
    <property type="nucleotide sequence ID" value="NZ_LKET01000068.1"/>
</dbReference>
<dbReference type="Pfam" id="PF02743">
    <property type="entry name" value="dCache_1"/>
    <property type="match status" value="1"/>
</dbReference>
<keyword evidence="2" id="KW-1003">Cell membrane</keyword>
<comment type="subcellular location">
    <subcellularLocation>
        <location evidence="1">Cell membrane</location>
        <topology evidence="1">Multi-pass membrane protein</topology>
    </subcellularLocation>
</comment>
<gene>
    <name evidence="11" type="primary">mcpB_5</name>
    <name evidence="11" type="ORF">OXPF_41900</name>
</gene>
<keyword evidence="3" id="KW-0145">Chemotaxis</keyword>
<feature type="domain" description="Methyl-accepting transducer" evidence="10">
    <location>
        <begin position="92"/>
        <end position="328"/>
    </location>
</feature>
<dbReference type="PATRIC" id="fig|36849.3.peg.4426"/>
<dbReference type="PROSITE" id="PS50111">
    <property type="entry name" value="CHEMOTAXIS_TRANSDUC_2"/>
    <property type="match status" value="1"/>
</dbReference>
<dbReference type="InterPro" id="IPR029151">
    <property type="entry name" value="Sensor-like_sf"/>
</dbReference>
<dbReference type="AlphaFoldDB" id="A0A0P8YRZ7"/>
<evidence type="ECO:0000313" key="11">
    <source>
        <dbReference type="EMBL" id="KPU42405.1"/>
    </source>
</evidence>
<evidence type="ECO:0000256" key="7">
    <source>
        <dbReference type="ARBA" id="ARBA00023224"/>
    </source>
</evidence>
<keyword evidence="5 9" id="KW-1133">Transmembrane helix</keyword>
<accession>A0A0P8YRZ7</accession>
<evidence type="ECO:0000256" key="3">
    <source>
        <dbReference type="ARBA" id="ARBA00022500"/>
    </source>
</evidence>
<evidence type="ECO:0000313" key="12">
    <source>
        <dbReference type="Proteomes" id="UP000050326"/>
    </source>
</evidence>
<dbReference type="PANTHER" id="PTHR32089:SF112">
    <property type="entry name" value="LYSOZYME-LIKE PROTEIN-RELATED"/>
    <property type="match status" value="1"/>
</dbReference>
<name>A0A0P8YRZ7_9CLOT</name>
<proteinExistence type="predicted"/>
<evidence type="ECO:0000256" key="4">
    <source>
        <dbReference type="ARBA" id="ARBA00022692"/>
    </source>
</evidence>
<dbReference type="PANTHER" id="PTHR32089">
    <property type="entry name" value="METHYL-ACCEPTING CHEMOTAXIS PROTEIN MCPB"/>
    <property type="match status" value="1"/>
</dbReference>
<dbReference type="Pfam" id="PF00015">
    <property type="entry name" value="MCPsignal"/>
    <property type="match status" value="1"/>
</dbReference>
<keyword evidence="4 9" id="KW-0812">Transmembrane</keyword>
<dbReference type="SUPFAM" id="SSF58104">
    <property type="entry name" value="Methyl-accepting chemotaxis protein (MCP) signaling domain"/>
    <property type="match status" value="1"/>
</dbReference>
<organism evidence="11 12">
    <name type="scientific">Oxobacter pfennigii</name>
    <dbReference type="NCBI Taxonomy" id="36849"/>
    <lineage>
        <taxon>Bacteria</taxon>
        <taxon>Bacillati</taxon>
        <taxon>Bacillota</taxon>
        <taxon>Clostridia</taxon>
        <taxon>Eubacteriales</taxon>
        <taxon>Clostridiaceae</taxon>
        <taxon>Oxobacter</taxon>
    </lineage>
</organism>
<dbReference type="InterPro" id="IPR004089">
    <property type="entry name" value="MCPsignal_dom"/>
</dbReference>
<dbReference type="GO" id="GO:0007165">
    <property type="term" value="P:signal transduction"/>
    <property type="evidence" value="ECO:0007669"/>
    <property type="project" value="UniProtKB-KW"/>
</dbReference>
<dbReference type="SUPFAM" id="SSF103190">
    <property type="entry name" value="Sensory domain-like"/>
    <property type="match status" value="1"/>
</dbReference>
<dbReference type="Proteomes" id="UP000050326">
    <property type="component" value="Unassembled WGS sequence"/>
</dbReference>
<evidence type="ECO:0000256" key="8">
    <source>
        <dbReference type="PROSITE-ProRule" id="PRU00284"/>
    </source>
</evidence>
<dbReference type="Gene3D" id="1.10.287.950">
    <property type="entry name" value="Methyl-accepting chemotaxis protein"/>
    <property type="match status" value="1"/>
</dbReference>
<dbReference type="Gene3D" id="3.30.450.20">
    <property type="entry name" value="PAS domain"/>
    <property type="match status" value="1"/>
</dbReference>
<evidence type="ECO:0000256" key="6">
    <source>
        <dbReference type="ARBA" id="ARBA00023136"/>
    </source>
</evidence>
<keyword evidence="12" id="KW-1185">Reference proteome</keyword>
<dbReference type="GO" id="GO:0006935">
    <property type="term" value="P:chemotaxis"/>
    <property type="evidence" value="ECO:0007669"/>
    <property type="project" value="UniProtKB-KW"/>
</dbReference>
<evidence type="ECO:0000256" key="2">
    <source>
        <dbReference type="ARBA" id="ARBA00022475"/>
    </source>
</evidence>
<comment type="caution">
    <text evidence="11">The sequence shown here is derived from an EMBL/GenBank/DDBJ whole genome shotgun (WGS) entry which is preliminary data.</text>
</comment>
<protein>
    <submittedName>
        <fullName evidence="11">Methyl-accepting chemotaxis protein McpB</fullName>
    </submittedName>
</protein>
<dbReference type="CDD" id="cd18773">
    <property type="entry name" value="PDC1_HK_sensor"/>
    <property type="match status" value="1"/>
</dbReference>
<evidence type="ECO:0000256" key="5">
    <source>
        <dbReference type="ARBA" id="ARBA00022989"/>
    </source>
</evidence>
<dbReference type="InterPro" id="IPR033479">
    <property type="entry name" value="dCache_1"/>
</dbReference>
<dbReference type="GO" id="GO:0005886">
    <property type="term" value="C:plasma membrane"/>
    <property type="evidence" value="ECO:0007669"/>
    <property type="project" value="UniProtKB-SubCell"/>
</dbReference>
<keyword evidence="7 8" id="KW-0807">Transducer</keyword>
<evidence type="ECO:0000259" key="10">
    <source>
        <dbReference type="PROSITE" id="PS50111"/>
    </source>
</evidence>
<keyword evidence="6 9" id="KW-0472">Membrane</keyword>
<reference evidence="11 12" key="1">
    <citation type="submission" date="2015-09" db="EMBL/GenBank/DDBJ databases">
        <title>Genome sequence of Oxobacter pfennigii DSM 3222.</title>
        <authorList>
            <person name="Poehlein A."/>
            <person name="Bengelsdorf F.R."/>
            <person name="Schiel-Bengelsdorf B."/>
            <person name="Duerre P."/>
            <person name="Daniel R."/>
        </authorList>
    </citation>
    <scope>NUCLEOTIDE SEQUENCE [LARGE SCALE GENOMIC DNA]</scope>
    <source>
        <strain evidence="11 12">DSM 3222</strain>
    </source>
</reference>
<dbReference type="EMBL" id="LKET01000068">
    <property type="protein sequence ID" value="KPU42405.1"/>
    <property type="molecule type" value="Genomic_DNA"/>
</dbReference>
<evidence type="ECO:0000256" key="1">
    <source>
        <dbReference type="ARBA" id="ARBA00004651"/>
    </source>
</evidence>
<dbReference type="OrthoDB" id="9816519at2"/>